<keyword evidence="3" id="KW-1185">Reference proteome</keyword>
<gene>
    <name evidence="2" type="ORF">KC19_1G029400</name>
</gene>
<evidence type="ECO:0000313" key="2">
    <source>
        <dbReference type="EMBL" id="KAG0589559.1"/>
    </source>
</evidence>
<reference evidence="2" key="1">
    <citation type="submission" date="2020-06" db="EMBL/GenBank/DDBJ databases">
        <title>WGS assembly of Ceratodon purpureus strain R40.</title>
        <authorList>
            <person name="Carey S.B."/>
            <person name="Jenkins J."/>
            <person name="Shu S."/>
            <person name="Lovell J.T."/>
            <person name="Sreedasyam A."/>
            <person name="Maumus F."/>
            <person name="Tiley G.P."/>
            <person name="Fernandez-Pozo N."/>
            <person name="Barry K."/>
            <person name="Chen C."/>
            <person name="Wang M."/>
            <person name="Lipzen A."/>
            <person name="Daum C."/>
            <person name="Saski C.A."/>
            <person name="Payton A.C."/>
            <person name="Mcbreen J.C."/>
            <person name="Conrad R.E."/>
            <person name="Kollar L.M."/>
            <person name="Olsson S."/>
            <person name="Huttunen S."/>
            <person name="Landis J.B."/>
            <person name="Wickett N.J."/>
            <person name="Johnson M.G."/>
            <person name="Rensing S.A."/>
            <person name="Grimwood J."/>
            <person name="Schmutz J."/>
            <person name="Mcdaniel S.F."/>
        </authorList>
    </citation>
    <scope>NUCLEOTIDE SEQUENCE</scope>
    <source>
        <strain evidence="2">R40</strain>
    </source>
</reference>
<organism evidence="2 3">
    <name type="scientific">Ceratodon purpureus</name>
    <name type="common">Fire moss</name>
    <name type="synonym">Dicranum purpureum</name>
    <dbReference type="NCBI Taxonomy" id="3225"/>
    <lineage>
        <taxon>Eukaryota</taxon>
        <taxon>Viridiplantae</taxon>
        <taxon>Streptophyta</taxon>
        <taxon>Embryophyta</taxon>
        <taxon>Bryophyta</taxon>
        <taxon>Bryophytina</taxon>
        <taxon>Bryopsida</taxon>
        <taxon>Dicranidae</taxon>
        <taxon>Pseudoditrichales</taxon>
        <taxon>Ditrichaceae</taxon>
        <taxon>Ceratodon</taxon>
    </lineage>
</organism>
<dbReference type="Proteomes" id="UP000822688">
    <property type="component" value="Chromosome 1"/>
</dbReference>
<evidence type="ECO:0000313" key="3">
    <source>
        <dbReference type="Proteomes" id="UP000822688"/>
    </source>
</evidence>
<dbReference type="EMBL" id="CM026421">
    <property type="protein sequence ID" value="KAG0589559.1"/>
    <property type="molecule type" value="Genomic_DNA"/>
</dbReference>
<protein>
    <submittedName>
        <fullName evidence="2">Uncharacterized protein</fullName>
    </submittedName>
</protein>
<feature type="compositionally biased region" description="Basic and acidic residues" evidence="1">
    <location>
        <begin position="25"/>
        <end position="42"/>
    </location>
</feature>
<sequence length="105" mass="11371">RCTNESTRQYESTSSKFQQRFCGVERRLESPESGDSRVEGSRLDYANPSDSGGLKPSTSEPLLVELGGGSTGDISRDLSADSRRLRAGVWSADGGCSPRSSRLLR</sequence>
<dbReference type="AlphaFoldDB" id="A0A8T0J360"/>
<feature type="non-terminal residue" evidence="2">
    <location>
        <position position="1"/>
    </location>
</feature>
<evidence type="ECO:0000256" key="1">
    <source>
        <dbReference type="SAM" id="MobiDB-lite"/>
    </source>
</evidence>
<proteinExistence type="predicted"/>
<comment type="caution">
    <text evidence="2">The sequence shown here is derived from an EMBL/GenBank/DDBJ whole genome shotgun (WGS) entry which is preliminary data.</text>
</comment>
<accession>A0A8T0J360</accession>
<name>A0A8T0J360_CERPU</name>
<feature type="region of interest" description="Disordered" evidence="1">
    <location>
        <begin position="25"/>
        <end position="77"/>
    </location>
</feature>